<evidence type="ECO:0000313" key="2">
    <source>
        <dbReference type="Proteomes" id="UP001595583"/>
    </source>
</evidence>
<gene>
    <name evidence="1" type="ORF">ACFOHJ_01640</name>
</gene>
<organism evidence="1 2">
    <name type="scientific">Aquamicrobium soli</name>
    <dbReference type="NCBI Taxonomy" id="1811518"/>
    <lineage>
        <taxon>Bacteria</taxon>
        <taxon>Pseudomonadati</taxon>
        <taxon>Pseudomonadota</taxon>
        <taxon>Alphaproteobacteria</taxon>
        <taxon>Hyphomicrobiales</taxon>
        <taxon>Phyllobacteriaceae</taxon>
        <taxon>Aquamicrobium</taxon>
    </lineage>
</organism>
<sequence length="387" mass="41817">MAKAQYEIGVLFSQSGPYGVVSRSMFNGAMLAFDEIRASSGYPFALSPVVADPVGSLAQYAHSSSDLLSKHGVHHVVGCYTSSSRKDVIPLFEKYDALLWYPSHYEGFESSSNVVYTGAAPNQHIIPLIEFLLANMGKRAYCIGSNYIWAWENNRILREALSAGGGTVMAERYFAVGDTDLSKTITAILEAKPDFIFNTLIGTSAYHFFRSFRAVCEESGIDQPAVMPVVSCSLSEPELGEIGTLAMDGHISSSVYFSSIDTPANQRFTSAYRKRWPSSSAASADAEASYVAVKMLAAAIAAADSDDVNAVRNALPSLSVDAPQGRVSIDGATNHAFLTPRIGKSSASGQFEVLWEANQPVRPDPYLVQTTPRYAMRSSAPKLRAVK</sequence>
<dbReference type="RefSeq" id="WP_378217808.1">
    <property type="nucleotide sequence ID" value="NZ_JBHRTK010000001.1"/>
</dbReference>
<dbReference type="InterPro" id="IPR039570">
    <property type="entry name" value="AmiC_PBP1"/>
</dbReference>
<name>A0ABV7K6E8_9HYPH</name>
<proteinExistence type="predicted"/>
<dbReference type="Proteomes" id="UP001595583">
    <property type="component" value="Unassembled WGS sequence"/>
</dbReference>
<dbReference type="SUPFAM" id="SSF53822">
    <property type="entry name" value="Periplasmic binding protein-like I"/>
    <property type="match status" value="1"/>
</dbReference>
<dbReference type="PANTHER" id="PTHR47628:SF1">
    <property type="entry name" value="ALIPHATIC AMIDASE EXPRESSION-REGULATING PROTEIN"/>
    <property type="match status" value="1"/>
</dbReference>
<dbReference type="InterPro" id="IPR028082">
    <property type="entry name" value="Peripla_BP_I"/>
</dbReference>
<accession>A0ABV7K6E8</accession>
<dbReference type="EMBL" id="JBHRTK010000001">
    <property type="protein sequence ID" value="MFC3204902.1"/>
    <property type="molecule type" value="Genomic_DNA"/>
</dbReference>
<evidence type="ECO:0000313" key="1">
    <source>
        <dbReference type="EMBL" id="MFC3204902.1"/>
    </source>
</evidence>
<comment type="caution">
    <text evidence="1">The sequence shown here is derived from an EMBL/GenBank/DDBJ whole genome shotgun (WGS) entry which is preliminary data.</text>
</comment>
<dbReference type="Gene3D" id="3.40.50.2300">
    <property type="match status" value="2"/>
</dbReference>
<protein>
    <submittedName>
        <fullName evidence="1">Transporter substrate-binding domain-containing protein</fullName>
    </submittedName>
</protein>
<dbReference type="Pfam" id="PF13433">
    <property type="entry name" value="Peripla_BP_5"/>
    <property type="match status" value="1"/>
</dbReference>
<reference evidence="2" key="1">
    <citation type="journal article" date="2019" name="Int. J. Syst. Evol. Microbiol.">
        <title>The Global Catalogue of Microorganisms (GCM) 10K type strain sequencing project: providing services to taxonomists for standard genome sequencing and annotation.</title>
        <authorList>
            <consortium name="The Broad Institute Genomics Platform"/>
            <consortium name="The Broad Institute Genome Sequencing Center for Infectious Disease"/>
            <person name="Wu L."/>
            <person name="Ma J."/>
        </authorList>
    </citation>
    <scope>NUCLEOTIDE SEQUENCE [LARGE SCALE GENOMIC DNA]</scope>
    <source>
        <strain evidence="2">KCTC 52165</strain>
    </source>
</reference>
<dbReference type="PANTHER" id="PTHR47628">
    <property type="match status" value="1"/>
</dbReference>
<keyword evidence="2" id="KW-1185">Reference proteome</keyword>
<dbReference type="CDD" id="cd06357">
    <property type="entry name" value="PBP1_AmiC"/>
    <property type="match status" value="1"/>
</dbReference>